<dbReference type="GO" id="GO:0005737">
    <property type="term" value="C:cytoplasm"/>
    <property type="evidence" value="ECO:0007669"/>
    <property type="project" value="UniProtKB-SubCell"/>
</dbReference>
<dbReference type="PANTHER" id="PTHR24096:SF362">
    <property type="entry name" value="4-COUMARATE--COA LIGASE-LIKE 9"/>
    <property type="match status" value="1"/>
</dbReference>
<evidence type="ECO:0000259" key="3">
    <source>
        <dbReference type="Pfam" id="PF00501"/>
    </source>
</evidence>
<sequence length="255" mass="27977">MASQNSDRTDTIDPNSGFCSETKIFHSLRARISLPPETLPLSVADYVLSNLQASPSTTTLIDAANGRHISYSEFIHRVKTLAADLHTKLGLSWGYSAYILSPNSIQIPILFYSLFTLGVIISPSNPACTKPEISRQIHLCKPVIAFSTSETADKIPPLQYGTVLLDSSEFESMMTNDTVEYSHRVVVRQSDAATILYSSGTTGLVKGVELTHRNWISVLAGLYAIHENEPGTPPTVAVYGSVLPRLRVRFLFEGF</sequence>
<comment type="subcellular location">
    <subcellularLocation>
        <location evidence="1">Cytoplasm</location>
    </subcellularLocation>
</comment>
<evidence type="ECO:0000256" key="1">
    <source>
        <dbReference type="ARBA" id="ARBA00004496"/>
    </source>
</evidence>
<reference evidence="4" key="1">
    <citation type="journal article" date="2021" name="Front. Plant Sci.">
        <title>Chromosome-Scale Genome Assembly for Chinese Sour Jujube and Insights Into Its Genome Evolution and Domestication Signature.</title>
        <authorList>
            <person name="Shen L.-Y."/>
            <person name="Luo H."/>
            <person name="Wang X.-L."/>
            <person name="Wang X.-M."/>
            <person name="Qiu X.-J."/>
            <person name="Liu H."/>
            <person name="Zhou S.-S."/>
            <person name="Jia K.-H."/>
            <person name="Nie S."/>
            <person name="Bao Y.-T."/>
            <person name="Zhang R.-G."/>
            <person name="Yun Q.-Z."/>
            <person name="Chai Y.-H."/>
            <person name="Lu J.-Y."/>
            <person name="Li Y."/>
            <person name="Zhao S.-W."/>
            <person name="Mao J.-F."/>
            <person name="Jia S.-G."/>
            <person name="Mao Y.-M."/>
        </authorList>
    </citation>
    <scope>NUCLEOTIDE SEQUENCE</scope>
    <source>
        <strain evidence="4">AT0</strain>
        <tissue evidence="4">Leaf</tissue>
    </source>
</reference>
<gene>
    <name evidence="4" type="ORF">FEM48_Zijuj10G0036900</name>
</gene>
<keyword evidence="2" id="KW-0436">Ligase</keyword>
<feature type="domain" description="AMP-dependent synthetase/ligase" evidence="3">
    <location>
        <begin position="52"/>
        <end position="226"/>
    </location>
</feature>
<dbReference type="Pfam" id="PF00501">
    <property type="entry name" value="AMP-binding"/>
    <property type="match status" value="1"/>
</dbReference>
<dbReference type="AlphaFoldDB" id="A0A978UL31"/>
<dbReference type="GO" id="GO:0016405">
    <property type="term" value="F:CoA-ligase activity"/>
    <property type="evidence" value="ECO:0007669"/>
    <property type="project" value="TreeGrafter"/>
</dbReference>
<protein>
    <recommendedName>
        <fullName evidence="3">AMP-dependent synthetase/ligase domain-containing protein</fullName>
    </recommendedName>
</protein>
<dbReference type="InterPro" id="IPR042099">
    <property type="entry name" value="ANL_N_sf"/>
</dbReference>
<dbReference type="PROSITE" id="PS00455">
    <property type="entry name" value="AMP_BINDING"/>
    <property type="match status" value="1"/>
</dbReference>
<evidence type="ECO:0000313" key="4">
    <source>
        <dbReference type="EMBL" id="KAH7515533.1"/>
    </source>
</evidence>
<name>A0A978UL31_ZIZJJ</name>
<dbReference type="PANTHER" id="PTHR24096">
    <property type="entry name" value="LONG-CHAIN-FATTY-ACID--COA LIGASE"/>
    <property type="match status" value="1"/>
</dbReference>
<dbReference type="InterPro" id="IPR020845">
    <property type="entry name" value="AMP-binding_CS"/>
</dbReference>
<evidence type="ECO:0000313" key="5">
    <source>
        <dbReference type="Proteomes" id="UP000813462"/>
    </source>
</evidence>
<dbReference type="Gene3D" id="3.40.50.12780">
    <property type="entry name" value="N-terminal domain of ligase-like"/>
    <property type="match status" value="1"/>
</dbReference>
<dbReference type="InterPro" id="IPR000873">
    <property type="entry name" value="AMP-dep_synth/lig_dom"/>
</dbReference>
<evidence type="ECO:0000256" key="2">
    <source>
        <dbReference type="ARBA" id="ARBA00022598"/>
    </source>
</evidence>
<comment type="caution">
    <text evidence="4">The sequence shown here is derived from an EMBL/GenBank/DDBJ whole genome shotgun (WGS) entry which is preliminary data.</text>
</comment>
<proteinExistence type="predicted"/>
<dbReference type="EMBL" id="JAEACU010000010">
    <property type="protein sequence ID" value="KAH7515533.1"/>
    <property type="molecule type" value="Genomic_DNA"/>
</dbReference>
<organism evidence="4 5">
    <name type="scientific">Ziziphus jujuba var. spinosa</name>
    <dbReference type="NCBI Taxonomy" id="714518"/>
    <lineage>
        <taxon>Eukaryota</taxon>
        <taxon>Viridiplantae</taxon>
        <taxon>Streptophyta</taxon>
        <taxon>Embryophyta</taxon>
        <taxon>Tracheophyta</taxon>
        <taxon>Spermatophyta</taxon>
        <taxon>Magnoliopsida</taxon>
        <taxon>eudicotyledons</taxon>
        <taxon>Gunneridae</taxon>
        <taxon>Pentapetalae</taxon>
        <taxon>rosids</taxon>
        <taxon>fabids</taxon>
        <taxon>Rosales</taxon>
        <taxon>Rhamnaceae</taxon>
        <taxon>Paliureae</taxon>
        <taxon>Ziziphus</taxon>
    </lineage>
</organism>
<dbReference type="SUPFAM" id="SSF56801">
    <property type="entry name" value="Acetyl-CoA synthetase-like"/>
    <property type="match status" value="1"/>
</dbReference>
<dbReference type="Proteomes" id="UP000813462">
    <property type="component" value="Unassembled WGS sequence"/>
</dbReference>
<accession>A0A978UL31</accession>